<dbReference type="Proteomes" id="UP001140091">
    <property type="component" value="Unassembled WGS sequence"/>
</dbReference>
<dbReference type="InterPro" id="IPR008139">
    <property type="entry name" value="SaposinB_dom"/>
</dbReference>
<evidence type="ECO:0000256" key="1">
    <source>
        <dbReference type="ARBA" id="ARBA00022801"/>
    </source>
</evidence>
<feature type="non-terminal residue" evidence="8">
    <location>
        <position position="630"/>
    </location>
</feature>
<evidence type="ECO:0000256" key="5">
    <source>
        <dbReference type="PIRSR" id="PIRSR000948-2"/>
    </source>
</evidence>
<evidence type="ECO:0000256" key="6">
    <source>
        <dbReference type="SAM" id="SignalP"/>
    </source>
</evidence>
<dbReference type="PANTHER" id="PTHR10340">
    <property type="entry name" value="SPHINGOMYELIN PHOSPHODIESTERASE"/>
    <property type="match status" value="1"/>
</dbReference>
<keyword evidence="3" id="KW-0325">Glycoprotein</keyword>
<dbReference type="SUPFAM" id="SSF56300">
    <property type="entry name" value="Metallo-dependent phosphatases"/>
    <property type="match status" value="1"/>
</dbReference>
<feature type="disulfide bond" evidence="5">
    <location>
        <begin position="538"/>
        <end position="542"/>
    </location>
</feature>
<dbReference type="InterPro" id="IPR029052">
    <property type="entry name" value="Metallo-depent_PP-like"/>
</dbReference>
<feature type="binding site" evidence="4">
    <location>
        <position position="409"/>
    </location>
    <ligand>
        <name>Zn(2+)</name>
        <dbReference type="ChEBI" id="CHEBI:29105"/>
        <label>1</label>
    </ligand>
</feature>
<dbReference type="Pfam" id="PF00149">
    <property type="entry name" value="Metallophos"/>
    <property type="match status" value="1"/>
</dbReference>
<feature type="binding site" evidence="4">
    <location>
        <position position="407"/>
    </location>
    <ligand>
        <name>Zn(2+)</name>
        <dbReference type="ChEBI" id="CHEBI:29105"/>
        <label>2</label>
    </ligand>
</feature>
<sequence>MRVLRPVALTLALAATTANAGLVDDIVNAIKNAATCATCQGLFVPLKVLAALGDGPFTKTFVAVCKVISPGMIDRDVCEGAVKTQAPILAHDLRSISPFGQTAEKLCDALVGLCQPPAVNAYKVPFPKPAPANPKTFVSSGKTPFQVVHFSDIHIDRQYTVGAEASCTKPICCRNYADQTGPVTNAARPYGSRNCDTPTFLAQNFLRTIGSNNKFSIFTGDVIEASVWLADRVTVQHDIEEFNRELTTIPQVPVYPALGNHESAPTNAFPRNTTTKKGASSQWVFDTVSKGWEPVIGKAAADQAARLSGSYSAIVPGTNLKILSINTVYWYKSNFWLYDSNKAFPDPNGIIGFAAQELQAAEDAGQRVWIIAHMPTNRKDALRDQTNYFDQVVQRYKHVIAGQFFGHSHQDQFAVGYSDYSRQSADTATSMAWVVPAITPRSSNPRFKVYDVDPDTYEIMDSKVYHSDVNDPSFDHEPKWELVYSARELYGPLVPGHPATASLNPAFWHRVTEAFERNQTAFELYQSLRLEGGKPMECDATCKKDTICQLRALRSESACDYSTPGLNFRREEGQNLTIHEAHTDECEGIGLSHVLKGVAEHRAEIDWDQLQAELEAIVADAEANPEPVED</sequence>
<feature type="chain" id="PRO_5040897010" description="Saposin B-type domain-containing protein" evidence="6">
    <location>
        <begin position="21"/>
        <end position="630"/>
    </location>
</feature>
<evidence type="ECO:0000256" key="2">
    <source>
        <dbReference type="ARBA" id="ARBA00023157"/>
    </source>
</evidence>
<dbReference type="GO" id="GO:0016020">
    <property type="term" value="C:membrane"/>
    <property type="evidence" value="ECO:0007669"/>
    <property type="project" value="GOC"/>
</dbReference>
<keyword evidence="6" id="KW-0732">Signal</keyword>
<feature type="binding site" evidence="4">
    <location>
        <position position="154"/>
    </location>
    <ligand>
        <name>Zn(2+)</name>
        <dbReference type="ChEBI" id="CHEBI:29105"/>
        <label>1</label>
    </ligand>
</feature>
<dbReference type="InterPro" id="IPR004843">
    <property type="entry name" value="Calcineurin-like_PHP"/>
</dbReference>
<keyword evidence="4" id="KW-0479">Metal-binding</keyword>
<dbReference type="GO" id="GO:0006685">
    <property type="term" value="P:sphingomyelin catabolic process"/>
    <property type="evidence" value="ECO:0007669"/>
    <property type="project" value="InterPro"/>
</dbReference>
<keyword evidence="2 5" id="KW-1015">Disulfide bond</keyword>
<feature type="disulfide bond" evidence="5">
    <location>
        <begin position="173"/>
        <end position="195"/>
    </location>
</feature>
<dbReference type="PROSITE" id="PS50015">
    <property type="entry name" value="SAP_B"/>
    <property type="match status" value="1"/>
</dbReference>
<feature type="binding site" evidence="4">
    <location>
        <position position="152"/>
    </location>
    <ligand>
        <name>Zn(2+)</name>
        <dbReference type="ChEBI" id="CHEBI:29105"/>
        <label>1</label>
    </ligand>
</feature>
<comment type="cofactor">
    <cofactor evidence="4">
        <name>Zn(2+)</name>
        <dbReference type="ChEBI" id="CHEBI:29105"/>
    </cofactor>
    <text evidence="4">Binds 2 Zn(2+) ions per subunit.</text>
</comment>
<dbReference type="InterPro" id="IPR011160">
    <property type="entry name" value="Sphingomy_PDE"/>
</dbReference>
<dbReference type="AlphaFoldDB" id="A0A9W8MNM4"/>
<evidence type="ECO:0000313" key="8">
    <source>
        <dbReference type="EMBL" id="KAJ2936622.1"/>
    </source>
</evidence>
<name>A0A9W8MNM4_9AGAR</name>
<feature type="disulfide bond" evidence="5">
    <location>
        <begin position="36"/>
        <end position="114"/>
    </location>
</feature>
<feature type="binding site" evidence="4">
    <location>
        <position position="373"/>
    </location>
    <ligand>
        <name>Zn(2+)</name>
        <dbReference type="ChEBI" id="CHEBI:29105"/>
        <label>2</label>
    </ligand>
</feature>
<evidence type="ECO:0000259" key="7">
    <source>
        <dbReference type="PROSITE" id="PS50015"/>
    </source>
</evidence>
<evidence type="ECO:0000313" key="9">
    <source>
        <dbReference type="Proteomes" id="UP001140091"/>
    </source>
</evidence>
<evidence type="ECO:0000256" key="4">
    <source>
        <dbReference type="PIRSR" id="PIRSR000948-1"/>
    </source>
</evidence>
<dbReference type="CDD" id="cd00842">
    <property type="entry name" value="MPP_ASMase"/>
    <property type="match status" value="1"/>
</dbReference>
<dbReference type="GO" id="GO:0004767">
    <property type="term" value="F:sphingomyelin phosphodiesterase activity"/>
    <property type="evidence" value="ECO:0007669"/>
    <property type="project" value="InterPro"/>
</dbReference>
<protein>
    <recommendedName>
        <fullName evidence="7">Saposin B-type domain-containing protein</fullName>
    </recommendedName>
</protein>
<keyword evidence="9" id="KW-1185">Reference proteome</keyword>
<feature type="binding site" evidence="4">
    <location>
        <position position="260"/>
    </location>
    <ligand>
        <name>Zn(2+)</name>
        <dbReference type="ChEBI" id="CHEBI:29105"/>
        <label>2</label>
    </ligand>
</feature>
<keyword evidence="4" id="KW-0862">Zinc</keyword>
<organism evidence="8 9">
    <name type="scientific">Candolleomyces eurysporus</name>
    <dbReference type="NCBI Taxonomy" id="2828524"/>
    <lineage>
        <taxon>Eukaryota</taxon>
        <taxon>Fungi</taxon>
        <taxon>Dikarya</taxon>
        <taxon>Basidiomycota</taxon>
        <taxon>Agaricomycotina</taxon>
        <taxon>Agaricomycetes</taxon>
        <taxon>Agaricomycetidae</taxon>
        <taxon>Agaricales</taxon>
        <taxon>Agaricineae</taxon>
        <taxon>Psathyrellaceae</taxon>
        <taxon>Candolleomyces</taxon>
    </lineage>
</organism>
<feature type="disulfide bond" evidence="5">
    <location>
        <begin position="167"/>
        <end position="172"/>
    </location>
</feature>
<feature type="domain" description="Saposin B-type" evidence="7">
    <location>
        <begin position="32"/>
        <end position="118"/>
    </location>
</feature>
<evidence type="ECO:0000256" key="3">
    <source>
        <dbReference type="ARBA" id="ARBA00023180"/>
    </source>
</evidence>
<gene>
    <name evidence="8" type="ORF">H1R20_g473</name>
</gene>
<dbReference type="Gene3D" id="3.60.21.10">
    <property type="match status" value="1"/>
</dbReference>
<feature type="binding site" evidence="4">
    <location>
        <position position="221"/>
    </location>
    <ligand>
        <name>Zn(2+)</name>
        <dbReference type="ChEBI" id="CHEBI:29105"/>
        <label>1</label>
    </ligand>
</feature>
<keyword evidence="1" id="KW-0378">Hydrolase</keyword>
<accession>A0A9W8MNM4</accession>
<dbReference type="PIRSF" id="PIRSF000948">
    <property type="entry name" value="Sphingomy_PDE"/>
    <property type="match status" value="1"/>
</dbReference>
<dbReference type="GO" id="GO:0046872">
    <property type="term" value="F:metal ion binding"/>
    <property type="evidence" value="ECO:0007669"/>
    <property type="project" value="UniProtKB-KW"/>
</dbReference>
<dbReference type="GO" id="GO:0005615">
    <property type="term" value="C:extracellular space"/>
    <property type="evidence" value="ECO:0007669"/>
    <property type="project" value="TreeGrafter"/>
</dbReference>
<dbReference type="OrthoDB" id="282973at2759"/>
<feature type="disulfide bond" evidence="5">
    <location>
        <begin position="65"/>
        <end position="78"/>
    </location>
</feature>
<comment type="caution">
    <text evidence="8">The sequence shown here is derived from an EMBL/GenBank/DDBJ whole genome shotgun (WGS) entry which is preliminary data.</text>
</comment>
<dbReference type="EMBL" id="JANBPK010000035">
    <property type="protein sequence ID" value="KAJ2936622.1"/>
    <property type="molecule type" value="Genomic_DNA"/>
</dbReference>
<dbReference type="PANTHER" id="PTHR10340:SF34">
    <property type="entry name" value="SPHINGOMYELIN PHOSPHODIESTERASE"/>
    <property type="match status" value="1"/>
</dbReference>
<reference evidence="8" key="1">
    <citation type="submission" date="2022-06" db="EMBL/GenBank/DDBJ databases">
        <title>Genome Sequence of Candolleomyces eurysporus.</title>
        <authorList>
            <person name="Buettner E."/>
        </authorList>
    </citation>
    <scope>NUCLEOTIDE SEQUENCE</scope>
    <source>
        <strain evidence="8">VTCC 930004</strain>
    </source>
</reference>
<feature type="signal peptide" evidence="6">
    <location>
        <begin position="1"/>
        <end position="20"/>
    </location>
</feature>
<dbReference type="InterPro" id="IPR041805">
    <property type="entry name" value="ASMase/PPN1_MPP"/>
</dbReference>
<feature type="binding site" evidence="4">
    <location>
        <position position="221"/>
    </location>
    <ligand>
        <name>Zn(2+)</name>
        <dbReference type="ChEBI" id="CHEBI:29105"/>
        <label>2</label>
    </ligand>
</feature>
<proteinExistence type="predicted"/>